<dbReference type="GO" id="GO:0009307">
    <property type="term" value="P:DNA restriction-modification system"/>
    <property type="evidence" value="ECO:0007669"/>
    <property type="project" value="UniProtKB-KW"/>
</dbReference>
<dbReference type="Gene3D" id="3.40.50.150">
    <property type="entry name" value="Vaccinia Virus protein VP39"/>
    <property type="match status" value="1"/>
</dbReference>
<dbReference type="PANTHER" id="PTHR33841">
    <property type="entry name" value="DNA METHYLTRANSFERASE YEEA-RELATED"/>
    <property type="match status" value="1"/>
</dbReference>
<dbReference type="PROSITE" id="PS00092">
    <property type="entry name" value="N6_MTASE"/>
    <property type="match status" value="1"/>
</dbReference>
<evidence type="ECO:0000256" key="5">
    <source>
        <dbReference type="ARBA" id="ARBA00022747"/>
    </source>
</evidence>
<dbReference type="GO" id="GO:0003677">
    <property type="term" value="F:DNA binding"/>
    <property type="evidence" value="ECO:0007669"/>
    <property type="project" value="UniProtKB-KW"/>
</dbReference>
<reference evidence="9" key="1">
    <citation type="submission" date="2018-06" db="EMBL/GenBank/DDBJ databases">
        <authorList>
            <person name="Zhirakovskaya E."/>
        </authorList>
    </citation>
    <scope>NUCLEOTIDE SEQUENCE</scope>
</reference>
<protein>
    <recommendedName>
        <fullName evidence="1">site-specific DNA-methyltransferase (adenine-specific)</fullName>
        <ecNumber evidence="1">2.1.1.72</ecNumber>
    </recommendedName>
</protein>
<dbReference type="InterPro" id="IPR011639">
    <property type="entry name" value="MethylTrfase_TaqI-like_dom"/>
</dbReference>
<keyword evidence="6" id="KW-0238">DNA-binding</keyword>
<dbReference type="EC" id="2.1.1.72" evidence="1"/>
<proteinExistence type="predicted"/>
<evidence type="ECO:0000256" key="3">
    <source>
        <dbReference type="ARBA" id="ARBA00022679"/>
    </source>
</evidence>
<feature type="domain" description="Type II methyltransferase M.TaqI-like" evidence="8">
    <location>
        <begin position="111"/>
        <end position="240"/>
    </location>
</feature>
<dbReference type="InterPro" id="IPR002052">
    <property type="entry name" value="DNA_methylase_N6_adenine_CS"/>
</dbReference>
<evidence type="ECO:0000313" key="9">
    <source>
        <dbReference type="EMBL" id="VAX21155.1"/>
    </source>
</evidence>
<evidence type="ECO:0000256" key="4">
    <source>
        <dbReference type="ARBA" id="ARBA00022691"/>
    </source>
</evidence>
<gene>
    <name evidence="9" type="ORF">MNBD_IGNAVI01-937</name>
</gene>
<sequence length="526" mass="60283">MFDTSSIQPIQHELPSSFADRLGELYTTSVTSQHKKEKGQFFTPKEIASFMASLTEFCGDFARILDPGCGTAILSCALIEKITKTNKHLKNIELVVYETDPELIPILKKSLKYLKEWVEINKVGIEIKIHSFDFILDNSDIFTPDLFSQKTDLFDIIISNPPYFKLSIDDKRAIAAKVVVNGHPNIYAIFMALSAKLLKENGELLFITPRSYASGSYFKVFRDYFFNIIDLDKAHLFVSRKEAFNRDKVLQEVVIIKGTKRDITKPFVEVSSSNGIKDLTSPKVKILPKKNIINVESNEKVLYLPTSNYEEAVLNIFQSWSGNLKQYDIKISTGPVVSFRSWDKIIENYENDINQIAPLFWLHNVKQMILEWPIHNGKKGQYILVNSKSRAILIPNKNYIFLRRFSSKDDKSRLIAAPYFSNFIKSDFIGVENKLNYIYRQNGYLERNEIVGLCTLLNSSLFDTFFRIFNGNVNVSATELRDMPLPTLETIQEIGDTIILSNNYSVENVNSVVNNYFESVGVYEKN</sequence>
<dbReference type="SUPFAM" id="SSF53335">
    <property type="entry name" value="S-adenosyl-L-methionine-dependent methyltransferases"/>
    <property type="match status" value="1"/>
</dbReference>
<dbReference type="CDD" id="cd02440">
    <property type="entry name" value="AdoMet_MTases"/>
    <property type="match status" value="1"/>
</dbReference>
<evidence type="ECO:0000259" key="8">
    <source>
        <dbReference type="Pfam" id="PF07669"/>
    </source>
</evidence>
<organism evidence="9">
    <name type="scientific">hydrothermal vent metagenome</name>
    <dbReference type="NCBI Taxonomy" id="652676"/>
    <lineage>
        <taxon>unclassified sequences</taxon>
        <taxon>metagenomes</taxon>
        <taxon>ecological metagenomes</taxon>
    </lineage>
</organism>
<dbReference type="PANTHER" id="PTHR33841:SF6">
    <property type="entry name" value="TYPE II METHYLTRANSFERASE M.HINDII"/>
    <property type="match status" value="1"/>
</dbReference>
<comment type="catalytic activity">
    <reaction evidence="7">
        <text>a 2'-deoxyadenosine in DNA + S-adenosyl-L-methionine = an N(6)-methyl-2'-deoxyadenosine in DNA + S-adenosyl-L-homocysteine + H(+)</text>
        <dbReference type="Rhea" id="RHEA:15197"/>
        <dbReference type="Rhea" id="RHEA-COMP:12418"/>
        <dbReference type="Rhea" id="RHEA-COMP:12419"/>
        <dbReference type="ChEBI" id="CHEBI:15378"/>
        <dbReference type="ChEBI" id="CHEBI:57856"/>
        <dbReference type="ChEBI" id="CHEBI:59789"/>
        <dbReference type="ChEBI" id="CHEBI:90615"/>
        <dbReference type="ChEBI" id="CHEBI:90616"/>
        <dbReference type="EC" id="2.1.1.72"/>
    </reaction>
</comment>
<keyword evidence="3" id="KW-0808">Transferase</keyword>
<dbReference type="AlphaFoldDB" id="A0A3B1CQA9"/>
<evidence type="ECO:0000256" key="7">
    <source>
        <dbReference type="ARBA" id="ARBA00047942"/>
    </source>
</evidence>
<dbReference type="GO" id="GO:0032259">
    <property type="term" value="P:methylation"/>
    <property type="evidence" value="ECO:0007669"/>
    <property type="project" value="UniProtKB-KW"/>
</dbReference>
<accession>A0A3B1CQA9</accession>
<dbReference type="PRINTS" id="PR00507">
    <property type="entry name" value="N12N6MTFRASE"/>
</dbReference>
<keyword evidence="2" id="KW-0489">Methyltransferase</keyword>
<dbReference type="Pfam" id="PF07669">
    <property type="entry name" value="Eco57I"/>
    <property type="match status" value="1"/>
</dbReference>
<dbReference type="InterPro" id="IPR029063">
    <property type="entry name" value="SAM-dependent_MTases_sf"/>
</dbReference>
<evidence type="ECO:0000256" key="2">
    <source>
        <dbReference type="ARBA" id="ARBA00022603"/>
    </source>
</evidence>
<keyword evidence="4" id="KW-0949">S-adenosyl-L-methionine</keyword>
<evidence type="ECO:0000256" key="1">
    <source>
        <dbReference type="ARBA" id="ARBA00011900"/>
    </source>
</evidence>
<keyword evidence="5" id="KW-0680">Restriction system</keyword>
<evidence type="ECO:0000256" key="6">
    <source>
        <dbReference type="ARBA" id="ARBA00023125"/>
    </source>
</evidence>
<dbReference type="EMBL" id="UOGD01000187">
    <property type="protein sequence ID" value="VAX21155.1"/>
    <property type="molecule type" value="Genomic_DNA"/>
</dbReference>
<dbReference type="GO" id="GO:0009007">
    <property type="term" value="F:site-specific DNA-methyltransferase (adenine-specific) activity"/>
    <property type="evidence" value="ECO:0007669"/>
    <property type="project" value="UniProtKB-EC"/>
</dbReference>
<name>A0A3B1CQA9_9ZZZZ</name>
<dbReference type="InterPro" id="IPR050953">
    <property type="entry name" value="N4_N6_ade-DNA_methylase"/>
</dbReference>